<reference evidence="11 12" key="1">
    <citation type="journal article" date="2021" name="J. Hered.">
        <title>A chromosome-level genome assembly of the parasitoid wasp, Cotesia glomerata (Hymenoptera: Braconidae).</title>
        <authorList>
            <person name="Pinto B.J."/>
            <person name="Weis J.J."/>
            <person name="Gamble T."/>
            <person name="Ode P.J."/>
            <person name="Paul R."/>
            <person name="Zaspel J.M."/>
        </authorList>
    </citation>
    <scope>NUCLEOTIDE SEQUENCE [LARGE SCALE GENOMIC DNA]</scope>
    <source>
        <strain evidence="11">CgM1</strain>
    </source>
</reference>
<evidence type="ECO:0000256" key="10">
    <source>
        <dbReference type="SAM" id="Coils"/>
    </source>
</evidence>
<keyword evidence="12" id="KW-1185">Reference proteome</keyword>
<dbReference type="PANTHER" id="PTHR31598">
    <property type="entry name" value="IQ DOMAIN-CONTAINING PROTEIN D"/>
    <property type="match status" value="1"/>
</dbReference>
<evidence type="ECO:0000313" key="12">
    <source>
        <dbReference type="Proteomes" id="UP000826195"/>
    </source>
</evidence>
<comment type="caution">
    <text evidence="11">The sequence shown here is derived from an EMBL/GenBank/DDBJ whole genome shotgun (WGS) entry which is preliminary data.</text>
</comment>
<dbReference type="InterPro" id="IPR042815">
    <property type="entry name" value="DRC10"/>
</dbReference>
<dbReference type="Proteomes" id="UP000826195">
    <property type="component" value="Unassembled WGS sequence"/>
</dbReference>
<evidence type="ECO:0000256" key="7">
    <source>
        <dbReference type="ARBA" id="ARBA00023069"/>
    </source>
</evidence>
<keyword evidence="10" id="KW-0175">Coiled coil</keyword>
<evidence type="ECO:0000256" key="3">
    <source>
        <dbReference type="ARBA" id="ARBA00009071"/>
    </source>
</evidence>
<evidence type="ECO:0000256" key="4">
    <source>
        <dbReference type="ARBA" id="ARBA00021752"/>
    </source>
</evidence>
<protein>
    <recommendedName>
        <fullName evidence="4">Dynein regulatory complex protein 10</fullName>
    </recommendedName>
</protein>
<evidence type="ECO:0000256" key="6">
    <source>
        <dbReference type="ARBA" id="ARBA00022846"/>
    </source>
</evidence>
<comment type="similarity">
    <text evidence="3">Belongs to the DRC10 family.</text>
</comment>
<dbReference type="AlphaFoldDB" id="A0AAV7I488"/>
<evidence type="ECO:0000256" key="8">
    <source>
        <dbReference type="ARBA" id="ARBA00023212"/>
    </source>
</evidence>
<feature type="coiled-coil region" evidence="10">
    <location>
        <begin position="79"/>
        <end position="106"/>
    </location>
</feature>
<evidence type="ECO:0000313" key="11">
    <source>
        <dbReference type="EMBL" id="KAH0546130.1"/>
    </source>
</evidence>
<keyword evidence="8" id="KW-0206">Cytoskeleton</keyword>
<sequence>MEKYRADKLFYNVNLAVKSVVQNGVSEIEDLAEKIDNNESLKLIKFIKSFLDHGLSRLGLSVEDYRERQSHYCKLWHQVNKIQQNYKSLCEKLEDQRRVHREYESKLMTEYLNNVKILKELNEKYLTDAQLISIKYERQQLNEYKQSLTRQNDLTQICAFTISKTTAIMATSKKLEIEIQSKRIKVISQFTSLLNRYDSEIGDKKNYLEELRAERFDLEENLKEIEEIINQQSVIYDEYMYKRRQVDVDRMEAIIKSHAARTIQRWWKNILQKRKKTKKKKKKKKKKRKIL</sequence>
<keyword evidence="9" id="KW-0966">Cell projection</keyword>
<accession>A0AAV7I488</accession>
<proteinExistence type="inferred from homology"/>
<name>A0AAV7I488_COTGL</name>
<feature type="coiled-coil region" evidence="10">
    <location>
        <begin position="194"/>
        <end position="228"/>
    </location>
</feature>
<dbReference type="EMBL" id="JAHXZJ010002237">
    <property type="protein sequence ID" value="KAH0546130.1"/>
    <property type="molecule type" value="Genomic_DNA"/>
</dbReference>
<keyword evidence="6" id="KW-0282">Flagellum</keyword>
<comment type="subcellular location">
    <subcellularLocation>
        <location evidence="2">Cytoplasm</location>
        <location evidence="2">Cytoskeleton</location>
        <location evidence="2">Flagellum axoneme</location>
    </subcellularLocation>
</comment>
<organism evidence="11 12">
    <name type="scientific">Cotesia glomerata</name>
    <name type="common">Lepidopteran parasitic wasp</name>
    <name type="synonym">Apanteles glomeratus</name>
    <dbReference type="NCBI Taxonomy" id="32391"/>
    <lineage>
        <taxon>Eukaryota</taxon>
        <taxon>Metazoa</taxon>
        <taxon>Ecdysozoa</taxon>
        <taxon>Arthropoda</taxon>
        <taxon>Hexapoda</taxon>
        <taxon>Insecta</taxon>
        <taxon>Pterygota</taxon>
        <taxon>Neoptera</taxon>
        <taxon>Endopterygota</taxon>
        <taxon>Hymenoptera</taxon>
        <taxon>Apocrita</taxon>
        <taxon>Ichneumonoidea</taxon>
        <taxon>Braconidae</taxon>
        <taxon>Microgastrinae</taxon>
        <taxon>Cotesia</taxon>
    </lineage>
</organism>
<evidence type="ECO:0000256" key="1">
    <source>
        <dbReference type="ARBA" id="ARBA00003029"/>
    </source>
</evidence>
<evidence type="ECO:0000256" key="9">
    <source>
        <dbReference type="ARBA" id="ARBA00023273"/>
    </source>
</evidence>
<gene>
    <name evidence="11" type="ORF">KQX54_006734</name>
</gene>
<evidence type="ECO:0000256" key="5">
    <source>
        <dbReference type="ARBA" id="ARBA00022490"/>
    </source>
</evidence>
<keyword evidence="7" id="KW-0969">Cilium</keyword>
<comment type="function">
    <text evidence="1">Component of the nexin-dynein regulatory complex (N-DRC), a key regulator of ciliary/flagellar motility which maintains the alignment and integrity of the distal axoneme and regulates microtubule sliding in motile axonemes.</text>
</comment>
<evidence type="ECO:0000256" key="2">
    <source>
        <dbReference type="ARBA" id="ARBA00004611"/>
    </source>
</evidence>
<dbReference type="PANTHER" id="PTHR31598:SF1">
    <property type="entry name" value="DYNEIN REGULATORY COMPLEX PROTEIN 10"/>
    <property type="match status" value="1"/>
</dbReference>
<keyword evidence="5" id="KW-0963">Cytoplasm</keyword>